<evidence type="ECO:0000256" key="2">
    <source>
        <dbReference type="ARBA" id="ARBA00022771"/>
    </source>
</evidence>
<protein>
    <submittedName>
        <fullName evidence="6">E3 sumo-protein ligase 2-like protein</fullName>
    </submittedName>
</protein>
<feature type="compositionally biased region" description="Polar residues" evidence="4">
    <location>
        <begin position="365"/>
        <end position="380"/>
    </location>
</feature>
<dbReference type="OrthoDB" id="79830at2759"/>
<dbReference type="GO" id="GO:0016874">
    <property type="term" value="F:ligase activity"/>
    <property type="evidence" value="ECO:0007669"/>
    <property type="project" value="UniProtKB-KW"/>
</dbReference>
<dbReference type="EMBL" id="JACAZH010000004">
    <property type="protein sequence ID" value="KAF7370885.1"/>
    <property type="molecule type" value="Genomic_DNA"/>
</dbReference>
<evidence type="ECO:0000313" key="7">
    <source>
        <dbReference type="Proteomes" id="UP000623467"/>
    </source>
</evidence>
<reference evidence="6" key="1">
    <citation type="submission" date="2020-05" db="EMBL/GenBank/DDBJ databases">
        <title>Mycena genomes resolve the evolution of fungal bioluminescence.</title>
        <authorList>
            <person name="Tsai I.J."/>
        </authorList>
    </citation>
    <scope>NUCLEOTIDE SEQUENCE</scope>
    <source>
        <strain evidence="6">160909Yilan</strain>
    </source>
</reference>
<feature type="compositionally biased region" description="Low complexity" evidence="4">
    <location>
        <begin position="14"/>
        <end position="26"/>
    </location>
</feature>
<name>A0A8H7DDZ7_9AGAR</name>
<accession>A0A8H7DDZ7</accession>
<evidence type="ECO:0000256" key="4">
    <source>
        <dbReference type="SAM" id="MobiDB-lite"/>
    </source>
</evidence>
<keyword evidence="6" id="KW-0436">Ligase</keyword>
<feature type="region of interest" description="Disordered" evidence="4">
    <location>
        <begin position="136"/>
        <end position="561"/>
    </location>
</feature>
<feature type="region of interest" description="Disordered" evidence="4">
    <location>
        <begin position="573"/>
        <end position="652"/>
    </location>
</feature>
<dbReference type="Pfam" id="PF00641">
    <property type="entry name" value="Zn_ribbon_RanBP"/>
    <property type="match status" value="2"/>
</dbReference>
<feature type="compositionally biased region" description="Pro residues" evidence="4">
    <location>
        <begin position="591"/>
        <end position="600"/>
    </location>
</feature>
<keyword evidence="7" id="KW-1185">Reference proteome</keyword>
<proteinExistence type="predicted"/>
<feature type="domain" description="RanBP2-type" evidence="5">
    <location>
        <begin position="848"/>
        <end position="873"/>
    </location>
</feature>
<feature type="compositionally biased region" description="Low complexity" evidence="4">
    <location>
        <begin position="273"/>
        <end position="288"/>
    </location>
</feature>
<evidence type="ECO:0000313" key="6">
    <source>
        <dbReference type="EMBL" id="KAF7370885.1"/>
    </source>
</evidence>
<sequence>MSGVIRSRPRRSSARSAASLPYSRPRQAPAKKSPWAIATGLLSFLNPLRLASPSPAPIEVDDDDEDDEPSFAAVSEDDSPPESLSARGRQSSPVPCLLPDSSSPEKNLRTVADFLEQRRGLTISALEAEGLISLINKSSPAEKPEPFRFSSSRPSTPARDNSPGSDVFHLGATPGTPASGSSPRKTLTKNPNGSYRWTGAGSARPSKNRYASPAFGASSRASSPRLVFQDSPSKSTEDASPKRRRLETPAATTPPPVPRSAAPDPSPNRVATSHHFPFPQTTTPTSSPVAGPSFPPITPNTMLKKTLPANPSPLRQAWGGSPASSISSGNSSPAQPPTKAASLLSALIRDVDAELPKRSADVRNPYQSASPVSIRVTNTHPPEPGSRKRTRATGRPAPREAEKEKQAKEKEEQEKKEKAKEKEVATPQAIIEATLPKGSKRSRPPANLTSSANTLVPPSLPSPRRSPRLEPQHIEVEEDAEEKDREERDAGAPATKRTRPNGVPTKDTVQVPAPPQISLFPAAPSAPSIFGNNTATTNGFSAANGSAPSFPTTNGASTTNAAPSAAFEFRVGPKPLASAPKEPSKLRYSFQPPPTPPPAADKPAEKKALFPMDPPPPPKVVLQPWVPPSTTAAPAPGPSTASSSKDPKSAARAVASSALPSYVFTVLTNTPDSSAAHVKARDAARRLDKSALPVFDFTAPPASALDKGKAKATEKAPVQGFNWGAAGVAKPPAAGASGSWTCGTCMLSNGPEVKDKCAVCEAPRPDAPKAAPAVKGFDWGAAGGAKLKGPSEGAWTCGTCMLSNGPEVKDKCAVCEAPRPAAPKAAPAVKGFDWGAAGAAKPKGASEGAWTCGTCMLSNGPEVKDKCAVCDAPR</sequence>
<feature type="region of interest" description="Disordered" evidence="4">
    <location>
        <begin position="1"/>
        <end position="32"/>
    </location>
</feature>
<evidence type="ECO:0000259" key="5">
    <source>
        <dbReference type="SMART" id="SM00547"/>
    </source>
</evidence>
<feature type="compositionally biased region" description="Basic and acidic residues" evidence="4">
    <location>
        <begin position="349"/>
        <end position="361"/>
    </location>
</feature>
<dbReference type="Proteomes" id="UP000623467">
    <property type="component" value="Unassembled WGS sequence"/>
</dbReference>
<feature type="compositionally biased region" description="Low complexity" evidence="4">
    <location>
        <begin position="317"/>
        <end position="333"/>
    </location>
</feature>
<feature type="domain" description="RanBP2-type" evidence="5">
    <location>
        <begin position="738"/>
        <end position="763"/>
    </location>
</feature>
<feature type="compositionally biased region" description="Polar residues" evidence="4">
    <location>
        <begin position="176"/>
        <end position="195"/>
    </location>
</feature>
<keyword evidence="1" id="KW-0479">Metal-binding</keyword>
<feature type="domain" description="RanBP2-type" evidence="5">
    <location>
        <begin position="793"/>
        <end position="818"/>
    </location>
</feature>
<keyword evidence="3" id="KW-0862">Zinc</keyword>
<feature type="region of interest" description="Disordered" evidence="4">
    <location>
        <begin position="52"/>
        <end position="106"/>
    </location>
</feature>
<dbReference type="GO" id="GO:0008270">
    <property type="term" value="F:zinc ion binding"/>
    <property type="evidence" value="ECO:0007669"/>
    <property type="project" value="UniProtKB-KW"/>
</dbReference>
<keyword evidence="2" id="KW-0863">Zinc-finger</keyword>
<organism evidence="6 7">
    <name type="scientific">Mycena sanguinolenta</name>
    <dbReference type="NCBI Taxonomy" id="230812"/>
    <lineage>
        <taxon>Eukaryota</taxon>
        <taxon>Fungi</taxon>
        <taxon>Dikarya</taxon>
        <taxon>Basidiomycota</taxon>
        <taxon>Agaricomycotina</taxon>
        <taxon>Agaricomycetes</taxon>
        <taxon>Agaricomycetidae</taxon>
        <taxon>Agaricales</taxon>
        <taxon>Marasmiineae</taxon>
        <taxon>Mycenaceae</taxon>
        <taxon>Mycena</taxon>
    </lineage>
</organism>
<feature type="compositionally biased region" description="Polar residues" evidence="4">
    <location>
        <begin position="530"/>
        <end position="561"/>
    </location>
</feature>
<feature type="compositionally biased region" description="Low complexity" evidence="4">
    <location>
        <begin position="620"/>
        <end position="644"/>
    </location>
</feature>
<dbReference type="SMART" id="SM00547">
    <property type="entry name" value="ZnF_RBZ"/>
    <property type="match status" value="3"/>
</dbReference>
<evidence type="ECO:0000256" key="1">
    <source>
        <dbReference type="ARBA" id="ARBA00022723"/>
    </source>
</evidence>
<dbReference type="AlphaFoldDB" id="A0A8H7DDZ7"/>
<feature type="compositionally biased region" description="Acidic residues" evidence="4">
    <location>
        <begin position="59"/>
        <end position="80"/>
    </location>
</feature>
<dbReference type="InterPro" id="IPR001876">
    <property type="entry name" value="Znf_RanBP2"/>
</dbReference>
<evidence type="ECO:0000256" key="3">
    <source>
        <dbReference type="ARBA" id="ARBA00022833"/>
    </source>
</evidence>
<feature type="compositionally biased region" description="Basic and acidic residues" evidence="4">
    <location>
        <begin position="397"/>
        <end position="424"/>
    </location>
</feature>
<gene>
    <name evidence="6" type="ORF">MSAN_00722400</name>
</gene>
<comment type="caution">
    <text evidence="6">The sequence shown here is derived from an EMBL/GenBank/DDBJ whole genome shotgun (WGS) entry which is preliminary data.</text>
</comment>
<dbReference type="Gene3D" id="4.10.1060.10">
    <property type="entry name" value="Zinc finger, RanBP2-type"/>
    <property type="match status" value="3"/>
</dbReference>